<evidence type="ECO:0000259" key="1">
    <source>
        <dbReference type="Pfam" id="PF00483"/>
    </source>
</evidence>
<evidence type="ECO:0000313" key="3">
    <source>
        <dbReference type="Proteomes" id="UP001500305"/>
    </source>
</evidence>
<protein>
    <submittedName>
        <fullName evidence="2">Nucleotidyltransferase family protein</fullName>
    </submittedName>
</protein>
<name>A0ABN3F1U1_9ACTN</name>
<dbReference type="EMBL" id="BAAATR010000076">
    <property type="protein sequence ID" value="GAA2280411.1"/>
    <property type="molecule type" value="Genomic_DNA"/>
</dbReference>
<dbReference type="Pfam" id="PF00483">
    <property type="entry name" value="NTP_transferase"/>
    <property type="match status" value="1"/>
</dbReference>
<dbReference type="PANTHER" id="PTHR22572">
    <property type="entry name" value="SUGAR-1-PHOSPHATE GUANYL TRANSFERASE"/>
    <property type="match status" value="1"/>
</dbReference>
<dbReference type="InterPro" id="IPR050486">
    <property type="entry name" value="Mannose-1P_guanyltransferase"/>
</dbReference>
<dbReference type="Proteomes" id="UP001500305">
    <property type="component" value="Unassembled WGS sequence"/>
</dbReference>
<gene>
    <name evidence="2" type="ORF">GCM10010430_77960</name>
</gene>
<comment type="caution">
    <text evidence="2">The sequence shown here is derived from an EMBL/GenBank/DDBJ whole genome shotgun (WGS) entry which is preliminary data.</text>
</comment>
<dbReference type="InterPro" id="IPR005835">
    <property type="entry name" value="NTP_transferase_dom"/>
</dbReference>
<dbReference type="CDD" id="cd04181">
    <property type="entry name" value="NTP_transferase"/>
    <property type="match status" value="1"/>
</dbReference>
<proteinExistence type="predicted"/>
<evidence type="ECO:0000313" key="2">
    <source>
        <dbReference type="EMBL" id="GAA2280411.1"/>
    </source>
</evidence>
<keyword evidence="3" id="KW-1185">Reference proteome</keyword>
<reference evidence="2 3" key="1">
    <citation type="journal article" date="2019" name="Int. J. Syst. Evol. Microbiol.">
        <title>The Global Catalogue of Microorganisms (GCM) 10K type strain sequencing project: providing services to taxonomists for standard genome sequencing and annotation.</title>
        <authorList>
            <consortium name="The Broad Institute Genomics Platform"/>
            <consortium name="The Broad Institute Genome Sequencing Center for Infectious Disease"/>
            <person name="Wu L."/>
            <person name="Ma J."/>
        </authorList>
    </citation>
    <scope>NUCLEOTIDE SEQUENCE [LARGE SCALE GENOMIC DNA]</scope>
    <source>
        <strain evidence="2 3">JCM 7356</strain>
    </source>
</reference>
<dbReference type="RefSeq" id="WP_344641298.1">
    <property type="nucleotide sequence ID" value="NZ_BAAATR010000076.1"/>
</dbReference>
<organism evidence="2 3">
    <name type="scientific">Kitasatospora cystarginea</name>
    <dbReference type="NCBI Taxonomy" id="58350"/>
    <lineage>
        <taxon>Bacteria</taxon>
        <taxon>Bacillati</taxon>
        <taxon>Actinomycetota</taxon>
        <taxon>Actinomycetes</taxon>
        <taxon>Kitasatosporales</taxon>
        <taxon>Streptomycetaceae</taxon>
        <taxon>Kitasatospora</taxon>
    </lineage>
</organism>
<dbReference type="Gene3D" id="3.90.550.10">
    <property type="entry name" value="Spore Coat Polysaccharide Biosynthesis Protein SpsA, Chain A"/>
    <property type="match status" value="1"/>
</dbReference>
<dbReference type="SUPFAM" id="SSF53448">
    <property type="entry name" value="Nucleotide-diphospho-sugar transferases"/>
    <property type="match status" value="1"/>
</dbReference>
<feature type="domain" description="Nucleotidyl transferase" evidence="1">
    <location>
        <begin position="21"/>
        <end position="235"/>
    </location>
</feature>
<accession>A0ABN3F1U1</accession>
<sequence>MSQLTGGVDFGDVGLGAVRQAVVLAGGFGSRLRPLTQTLPKPMVEVHRTPILRHQLDWFAESGVEQVVVSAGYLAQVISDYLTSHRLPLRTDVVVEERPLGRGGGLKLAATALERPDEPWLAVYGDIWTRFSLTGMFAHHRRHAALATVALPRPWLPRGSADCDERGRVTALDSRVPPPLRVNGGVYVFDPRVVELLPDEGDHEQVTLPRLIQARQLMGYPVDGPWRAINTPHDLDDIERELVGHN</sequence>
<dbReference type="InterPro" id="IPR029044">
    <property type="entry name" value="Nucleotide-diphossugar_trans"/>
</dbReference>